<keyword evidence="1" id="KW-1133">Transmembrane helix</keyword>
<evidence type="ECO:0000313" key="2">
    <source>
        <dbReference type="EMBL" id="CCM19331.1"/>
    </source>
</evidence>
<reference evidence="2" key="1">
    <citation type="submission" date="2012-08" db="EMBL/GenBank/DDBJ databases">
        <title>Comparative genomics of metastatic and non-metastatic Leishmania guyanensis provides insights into polygenic factors involved in Leishmania RNA virus infection.</title>
        <authorList>
            <person name="Smith D."/>
            <person name="Hertz-Fowler C."/>
            <person name="Martin R."/>
            <person name="Dickens N."/>
            <person name="Fasel N."/>
            <person name="Falquet L."/>
            <person name="Beverley S."/>
            <person name="Zangger H."/>
            <person name="Calderon-Copete S."/>
            <person name="Mottram J."/>
            <person name="Xenarios I."/>
        </authorList>
    </citation>
    <scope>NUCLEOTIDE SEQUENCE</scope>
    <source>
        <strain evidence="2">MHOM/BR/75/M4147/SSU:IR2SAT-LUC</strain>
    </source>
</reference>
<organism evidence="2">
    <name type="scientific">Leishmania guyanensis</name>
    <dbReference type="NCBI Taxonomy" id="5670"/>
    <lineage>
        <taxon>Eukaryota</taxon>
        <taxon>Discoba</taxon>
        <taxon>Euglenozoa</taxon>
        <taxon>Kinetoplastea</taxon>
        <taxon>Metakinetoplastina</taxon>
        <taxon>Trypanosomatida</taxon>
        <taxon>Trypanosomatidae</taxon>
        <taxon>Leishmaniinae</taxon>
        <taxon>Leishmania</taxon>
        <taxon>Leishmania guyanensis species complex</taxon>
    </lineage>
</organism>
<feature type="transmembrane region" description="Helical" evidence="1">
    <location>
        <begin position="20"/>
        <end position="39"/>
    </location>
</feature>
<proteinExistence type="predicted"/>
<evidence type="ECO:0000256" key="1">
    <source>
        <dbReference type="SAM" id="Phobius"/>
    </source>
</evidence>
<sequence length="128" mass="13642">MHATYTTPPCVALGVCPPELVAVFFCLPFVYLFVSFVFCGSRRGGPAPLPCGVAALLSGTILSIVYLFVQAVYSTASKKSPTSFSRRVRGIPIFLPLSNPSCVLRHSGSTGHIQRLRKLPSGVHSSCA</sequence>
<dbReference type="AlphaFoldDB" id="A0A1E1J6U7"/>
<dbReference type="EMBL" id="CALQ01001785">
    <property type="protein sequence ID" value="CCM19331.1"/>
    <property type="molecule type" value="Genomic_DNA"/>
</dbReference>
<gene>
    <name evidence="2" type="primary">LgM4147LRVhigh.34.02200.00880</name>
    <name evidence="2" type="ORF">BN36_3468140</name>
</gene>
<name>A0A1E1J6U7_LEIGU</name>
<accession>A0A1E1J6U7</accession>
<keyword evidence="1" id="KW-0812">Transmembrane</keyword>
<protein>
    <submittedName>
        <fullName evidence="2">Uncharacterized protein</fullName>
    </submittedName>
</protein>
<feature type="transmembrane region" description="Helical" evidence="1">
    <location>
        <begin position="51"/>
        <end position="73"/>
    </location>
</feature>
<keyword evidence="1" id="KW-0472">Membrane</keyword>